<organism evidence="3 4">
    <name type="scientific">Mycolicibacterium wolinskyi</name>
    <dbReference type="NCBI Taxonomy" id="59750"/>
    <lineage>
        <taxon>Bacteria</taxon>
        <taxon>Bacillati</taxon>
        <taxon>Actinomycetota</taxon>
        <taxon>Actinomycetes</taxon>
        <taxon>Mycobacteriales</taxon>
        <taxon>Mycobacteriaceae</taxon>
        <taxon>Mycolicibacterium</taxon>
    </lineage>
</organism>
<evidence type="ECO:0000313" key="3">
    <source>
        <dbReference type="EMBL" id="KWX19927.1"/>
    </source>
</evidence>
<evidence type="ECO:0000256" key="1">
    <source>
        <dbReference type="SAM" id="SignalP"/>
    </source>
</evidence>
<keyword evidence="1" id="KW-0732">Signal</keyword>
<sequence length="127" mass="13368">MKKMSARAVRRCLYGMCAGGVVSAAFTLPMANAAPDQCSESGVASTVSSVTASTSTYLTAHPEADQALSDIAKQPDDQADGLYQAFFDKNPQVEQELRTINQPVADLSAQCGVEVNPTPVSEALQDL</sequence>
<comment type="caution">
    <text evidence="3">The sequence shown here is derived from an EMBL/GenBank/DDBJ whole genome shotgun (WGS) entry which is preliminary data.</text>
</comment>
<dbReference type="Proteomes" id="UP000070612">
    <property type="component" value="Unassembled WGS sequence"/>
</dbReference>
<dbReference type="InterPro" id="IPR038378">
    <property type="entry name" value="MHB_sf"/>
</dbReference>
<dbReference type="Pfam" id="PF16525">
    <property type="entry name" value="MHB"/>
    <property type="match status" value="1"/>
</dbReference>
<dbReference type="RefSeq" id="WP_067858474.1">
    <property type="nucleotide sequence ID" value="NZ_JBJZOV010000003.1"/>
</dbReference>
<feature type="signal peptide" evidence="1">
    <location>
        <begin position="1"/>
        <end position="33"/>
    </location>
</feature>
<name>A0A132PCH2_9MYCO</name>
<dbReference type="STRING" id="59750.AWC31_17160"/>
<dbReference type="AlphaFoldDB" id="A0A132PCH2"/>
<keyword evidence="4" id="KW-1185">Reference proteome</keyword>
<feature type="domain" description="Haemophore haem-binding" evidence="2">
    <location>
        <begin position="36"/>
        <end position="112"/>
    </location>
</feature>
<evidence type="ECO:0000313" key="4">
    <source>
        <dbReference type="Proteomes" id="UP000070612"/>
    </source>
</evidence>
<dbReference type="PATRIC" id="fig|59750.3.peg.4945"/>
<evidence type="ECO:0000259" key="2">
    <source>
        <dbReference type="Pfam" id="PF16525"/>
    </source>
</evidence>
<accession>A0A132PCH2</accession>
<feature type="chain" id="PRO_5007453011" description="Haemophore haem-binding domain-containing protein" evidence="1">
    <location>
        <begin position="34"/>
        <end position="127"/>
    </location>
</feature>
<dbReference type="NCBIfam" id="TIGR04529">
    <property type="entry name" value="MTB_hemophore"/>
    <property type="match status" value="1"/>
</dbReference>
<reference evidence="3 4" key="1">
    <citation type="submission" date="2015-07" db="EMBL/GenBank/DDBJ databases">
        <title>A draft genome sequence of Mycobacterium wolinskyi.</title>
        <authorList>
            <person name="de Man T.J."/>
            <person name="Perry K.A."/>
            <person name="Coulliette A.D."/>
            <person name="Jensen B."/>
            <person name="Toney N.C."/>
            <person name="Limbago B.M."/>
            <person name="Noble-Wang J."/>
        </authorList>
    </citation>
    <scope>NUCLEOTIDE SEQUENCE [LARGE SCALE GENOMIC DNA]</scope>
    <source>
        <strain evidence="3 4">CDC_01</strain>
    </source>
</reference>
<dbReference type="GO" id="GO:0020037">
    <property type="term" value="F:heme binding"/>
    <property type="evidence" value="ECO:0007669"/>
    <property type="project" value="InterPro"/>
</dbReference>
<gene>
    <name evidence="3" type="ORF">AFM11_33065</name>
</gene>
<dbReference type="EMBL" id="LGTW01000033">
    <property type="protein sequence ID" value="KWX19927.1"/>
    <property type="molecule type" value="Genomic_DNA"/>
</dbReference>
<dbReference type="InterPro" id="IPR032407">
    <property type="entry name" value="MHB"/>
</dbReference>
<dbReference type="Gene3D" id="1.20.20.20">
    <property type="entry name" value="Haemophore, haem-binding domain"/>
    <property type="match status" value="1"/>
</dbReference>
<proteinExistence type="predicted"/>
<protein>
    <recommendedName>
        <fullName evidence="2">Haemophore haem-binding domain-containing protein</fullName>
    </recommendedName>
</protein>